<feature type="compositionally biased region" description="Pro residues" evidence="1">
    <location>
        <begin position="75"/>
        <end position="118"/>
    </location>
</feature>
<feature type="region of interest" description="Disordered" evidence="1">
    <location>
        <begin position="50"/>
        <end position="206"/>
    </location>
</feature>
<keyword evidence="2" id="KW-1133">Transmembrane helix</keyword>
<dbReference type="Proteomes" id="UP001404104">
    <property type="component" value="Unassembled WGS sequence"/>
</dbReference>
<proteinExistence type="predicted"/>
<dbReference type="RefSeq" id="WP_345865894.1">
    <property type="nucleotide sequence ID" value="NZ_JBDIMF010000007.1"/>
</dbReference>
<feature type="compositionally biased region" description="Low complexity" evidence="1">
    <location>
        <begin position="132"/>
        <end position="160"/>
    </location>
</feature>
<feature type="transmembrane region" description="Helical" evidence="2">
    <location>
        <begin position="7"/>
        <end position="28"/>
    </location>
</feature>
<dbReference type="EMBL" id="JBDIMF010000007">
    <property type="protein sequence ID" value="MEN2787645.1"/>
    <property type="molecule type" value="Genomic_DNA"/>
</dbReference>
<keyword evidence="2" id="KW-0812">Transmembrane</keyword>
<accession>A0ABU9XVR6</accession>
<name>A0ABU9XVR6_9SPHN</name>
<comment type="caution">
    <text evidence="3">The sequence shown here is derived from an EMBL/GenBank/DDBJ whole genome shotgun (WGS) entry which is preliminary data.</text>
</comment>
<evidence type="ECO:0000313" key="3">
    <source>
        <dbReference type="EMBL" id="MEN2787645.1"/>
    </source>
</evidence>
<gene>
    <name evidence="3" type="ORF">ABC969_14605</name>
</gene>
<protein>
    <submittedName>
        <fullName evidence="3">Cell envelope biogenesis protein TolA</fullName>
    </submittedName>
</protein>
<evidence type="ECO:0000313" key="4">
    <source>
        <dbReference type="Proteomes" id="UP001404104"/>
    </source>
</evidence>
<reference evidence="3 4" key="1">
    <citation type="submission" date="2024-05" db="EMBL/GenBank/DDBJ databases">
        <authorList>
            <person name="Liu Q."/>
            <person name="Xin Y.-H."/>
        </authorList>
    </citation>
    <scope>NUCLEOTIDE SEQUENCE [LARGE SCALE GENOMIC DNA]</scope>
    <source>
        <strain evidence="3 4">CGMCC 1.15349</strain>
    </source>
</reference>
<keyword evidence="4" id="KW-1185">Reference proteome</keyword>
<keyword evidence="2" id="KW-0472">Membrane</keyword>
<organism evidence="3 4">
    <name type="scientific">Sphingomonas qilianensis</name>
    <dbReference type="NCBI Taxonomy" id="1736690"/>
    <lineage>
        <taxon>Bacteria</taxon>
        <taxon>Pseudomonadati</taxon>
        <taxon>Pseudomonadota</taxon>
        <taxon>Alphaproteobacteria</taxon>
        <taxon>Sphingomonadales</taxon>
        <taxon>Sphingomonadaceae</taxon>
        <taxon>Sphingomonas</taxon>
    </lineage>
</organism>
<evidence type="ECO:0000256" key="2">
    <source>
        <dbReference type="SAM" id="Phobius"/>
    </source>
</evidence>
<sequence>MDRSEKIGLGVALAGHVVLFGLLSAGFLSGPEPDLPKPIPVDISLVDTVALEQTAPPAPEPPAQSTAPEIAPPEDAAPPAPAEAEPEPAPAPAPPVKQPAPAPAPKPVPKAPPKPPQKPVAAPAKAPPKARPAPAKVAAKPAKAPSKPAAAPAKVASAKPSTGTKPGAPTRKPGGFTLSDATLKGVSATPSRSKAPPNPPGATMNASAAADIGSAIKRQVQPCADRQVNPGPGASRIVVTIRLRLNRDGTMIGRPSVDAAHGGVDDENRRYVDAVDRNAIATFMGCAPLRGLPPELYDVPRGWKSFTLRYKLPG</sequence>
<evidence type="ECO:0000256" key="1">
    <source>
        <dbReference type="SAM" id="MobiDB-lite"/>
    </source>
</evidence>